<evidence type="ECO:0000313" key="3">
    <source>
        <dbReference type="Proteomes" id="UP000532010"/>
    </source>
</evidence>
<comment type="caution">
    <text evidence="2">The sequence shown here is derived from an EMBL/GenBank/DDBJ whole genome shotgun (WGS) entry which is preliminary data.</text>
</comment>
<organism evidence="2 3">
    <name type="scientific">Microvirga lupini</name>
    <dbReference type="NCBI Taxonomy" id="420324"/>
    <lineage>
        <taxon>Bacteria</taxon>
        <taxon>Pseudomonadati</taxon>
        <taxon>Pseudomonadota</taxon>
        <taxon>Alphaproteobacteria</taxon>
        <taxon>Hyphomicrobiales</taxon>
        <taxon>Methylobacteriaceae</taxon>
        <taxon>Microvirga</taxon>
    </lineage>
</organism>
<dbReference type="EMBL" id="JACHWB010000001">
    <property type="protein sequence ID" value="MBB3017673.1"/>
    <property type="molecule type" value="Genomic_DNA"/>
</dbReference>
<evidence type="ECO:0000256" key="1">
    <source>
        <dbReference type="SAM" id="MobiDB-lite"/>
    </source>
</evidence>
<name>A0A7W4VI60_9HYPH</name>
<keyword evidence="3" id="KW-1185">Reference proteome</keyword>
<gene>
    <name evidence="2" type="ORF">FHR70_000713</name>
</gene>
<dbReference type="AlphaFoldDB" id="A0A7W4VI60"/>
<dbReference type="Proteomes" id="UP000532010">
    <property type="component" value="Unassembled WGS sequence"/>
</dbReference>
<reference evidence="2 3" key="1">
    <citation type="submission" date="2020-08" db="EMBL/GenBank/DDBJ databases">
        <title>The Agave Microbiome: Exploring the role of microbial communities in plant adaptations to desert environments.</title>
        <authorList>
            <person name="Partida-Martinez L.P."/>
        </authorList>
    </citation>
    <scope>NUCLEOTIDE SEQUENCE [LARGE SCALE GENOMIC DNA]</scope>
    <source>
        <strain evidence="2 3">AT3.9</strain>
    </source>
</reference>
<feature type="compositionally biased region" description="Polar residues" evidence="1">
    <location>
        <begin position="1"/>
        <end position="10"/>
    </location>
</feature>
<protein>
    <submittedName>
        <fullName evidence="2">Uncharacterized protein</fullName>
    </submittedName>
</protein>
<sequence length="88" mass="9917">MTITRITITASRPRKQPKAGDERFLKGRQVTQIRQQEMHVYPGGNGRMAGVVSNGRPVWEWVDKGSDRDRTSAAWKAKRAAELAERAP</sequence>
<feature type="region of interest" description="Disordered" evidence="1">
    <location>
        <begin position="1"/>
        <end position="21"/>
    </location>
</feature>
<proteinExistence type="predicted"/>
<accession>A0A7W4VI60</accession>
<evidence type="ECO:0000313" key="2">
    <source>
        <dbReference type="EMBL" id="MBB3017673.1"/>
    </source>
</evidence>
<dbReference type="RefSeq" id="WP_183447158.1">
    <property type="nucleotide sequence ID" value="NZ_JACHWB010000001.1"/>
</dbReference>